<name>A0AAE1D247_9GAST</name>
<comment type="caution">
    <text evidence="2">The sequence shown here is derived from an EMBL/GenBank/DDBJ whole genome shotgun (WGS) entry which is preliminary data.</text>
</comment>
<reference evidence="2" key="1">
    <citation type="journal article" date="2023" name="G3 (Bethesda)">
        <title>A reference genome for the long-term kleptoplast-retaining sea slug Elysia crispata morphotype clarki.</title>
        <authorList>
            <person name="Eastman K.E."/>
            <person name="Pendleton A.L."/>
            <person name="Shaikh M.A."/>
            <person name="Suttiyut T."/>
            <person name="Ogas R."/>
            <person name="Tomko P."/>
            <person name="Gavelis G."/>
            <person name="Widhalm J.R."/>
            <person name="Wisecaver J.H."/>
        </authorList>
    </citation>
    <scope>NUCLEOTIDE SEQUENCE</scope>
    <source>
        <strain evidence="2">ECLA1</strain>
    </source>
</reference>
<evidence type="ECO:0000313" key="2">
    <source>
        <dbReference type="EMBL" id="KAK3753349.1"/>
    </source>
</evidence>
<accession>A0AAE1D247</accession>
<dbReference type="EMBL" id="JAWDGP010005715">
    <property type="protein sequence ID" value="KAK3753349.1"/>
    <property type="molecule type" value="Genomic_DNA"/>
</dbReference>
<sequence length="87" mass="10004">MSETIECCSVVFPSSAKKFAQSKAVPYTRLYMILLTGFNMLSTRLINQNYKNRLRRVTLTPVLRFQELGLEVFVSGATRQHLNIFSK</sequence>
<keyword evidence="1" id="KW-0812">Transmembrane</keyword>
<protein>
    <submittedName>
        <fullName evidence="2">Uncharacterized protein</fullName>
    </submittedName>
</protein>
<evidence type="ECO:0000256" key="1">
    <source>
        <dbReference type="SAM" id="Phobius"/>
    </source>
</evidence>
<keyword evidence="3" id="KW-1185">Reference proteome</keyword>
<organism evidence="2 3">
    <name type="scientific">Elysia crispata</name>
    <name type="common">lettuce slug</name>
    <dbReference type="NCBI Taxonomy" id="231223"/>
    <lineage>
        <taxon>Eukaryota</taxon>
        <taxon>Metazoa</taxon>
        <taxon>Spiralia</taxon>
        <taxon>Lophotrochozoa</taxon>
        <taxon>Mollusca</taxon>
        <taxon>Gastropoda</taxon>
        <taxon>Heterobranchia</taxon>
        <taxon>Euthyneura</taxon>
        <taxon>Panpulmonata</taxon>
        <taxon>Sacoglossa</taxon>
        <taxon>Placobranchoidea</taxon>
        <taxon>Plakobranchidae</taxon>
        <taxon>Elysia</taxon>
    </lineage>
</organism>
<evidence type="ECO:0000313" key="3">
    <source>
        <dbReference type="Proteomes" id="UP001283361"/>
    </source>
</evidence>
<gene>
    <name evidence="2" type="ORF">RRG08_062065</name>
</gene>
<keyword evidence="1" id="KW-1133">Transmembrane helix</keyword>
<feature type="transmembrane region" description="Helical" evidence="1">
    <location>
        <begin position="28"/>
        <end position="46"/>
    </location>
</feature>
<dbReference type="Proteomes" id="UP001283361">
    <property type="component" value="Unassembled WGS sequence"/>
</dbReference>
<keyword evidence="1" id="KW-0472">Membrane</keyword>
<dbReference type="AlphaFoldDB" id="A0AAE1D247"/>
<proteinExistence type="predicted"/>